<dbReference type="Proteomes" id="UP000813824">
    <property type="component" value="Unassembled WGS sequence"/>
</dbReference>
<dbReference type="GO" id="GO:0000151">
    <property type="term" value="C:ubiquitin ligase complex"/>
    <property type="evidence" value="ECO:0007669"/>
    <property type="project" value="InterPro"/>
</dbReference>
<evidence type="ECO:0000313" key="13">
    <source>
        <dbReference type="EMBL" id="KAH8104742.1"/>
    </source>
</evidence>
<feature type="compositionally biased region" description="Low complexity" evidence="11">
    <location>
        <begin position="45"/>
        <end position="57"/>
    </location>
</feature>
<evidence type="ECO:0000256" key="10">
    <source>
        <dbReference type="ARBA" id="ARBA00023242"/>
    </source>
</evidence>
<evidence type="ECO:0000256" key="2">
    <source>
        <dbReference type="ARBA" id="ARBA00004123"/>
    </source>
</evidence>
<evidence type="ECO:0000256" key="3">
    <source>
        <dbReference type="ARBA" id="ARBA00004496"/>
    </source>
</evidence>
<evidence type="ECO:0000259" key="12">
    <source>
        <dbReference type="PROSITE" id="PS51698"/>
    </source>
</evidence>
<dbReference type="GO" id="GO:0000209">
    <property type="term" value="P:protein polyubiquitination"/>
    <property type="evidence" value="ECO:0007669"/>
    <property type="project" value="TreeGrafter"/>
</dbReference>
<evidence type="ECO:0000313" key="14">
    <source>
        <dbReference type="Proteomes" id="UP000813824"/>
    </source>
</evidence>
<protein>
    <recommendedName>
        <fullName evidence="6">RING-type E3 ubiquitin transferase</fullName>
        <ecNumber evidence="6">2.3.2.27</ecNumber>
    </recommendedName>
</protein>
<comment type="catalytic activity">
    <reaction evidence="1">
        <text>S-ubiquitinyl-[E2 ubiquitin-conjugating enzyme]-L-cysteine + [acceptor protein]-L-lysine = [E2 ubiquitin-conjugating enzyme]-L-cysteine + N(6)-ubiquitinyl-[acceptor protein]-L-lysine.</text>
        <dbReference type="EC" id="2.3.2.27"/>
    </reaction>
</comment>
<dbReference type="GO" id="GO:0005737">
    <property type="term" value="C:cytoplasm"/>
    <property type="evidence" value="ECO:0007669"/>
    <property type="project" value="UniProtKB-SubCell"/>
</dbReference>
<reference evidence="13" key="1">
    <citation type="journal article" date="2021" name="New Phytol.">
        <title>Evolutionary innovations through gain and loss of genes in the ectomycorrhizal Boletales.</title>
        <authorList>
            <person name="Wu G."/>
            <person name="Miyauchi S."/>
            <person name="Morin E."/>
            <person name="Kuo A."/>
            <person name="Drula E."/>
            <person name="Varga T."/>
            <person name="Kohler A."/>
            <person name="Feng B."/>
            <person name="Cao Y."/>
            <person name="Lipzen A."/>
            <person name="Daum C."/>
            <person name="Hundley H."/>
            <person name="Pangilinan J."/>
            <person name="Johnson J."/>
            <person name="Barry K."/>
            <person name="LaButti K."/>
            <person name="Ng V."/>
            <person name="Ahrendt S."/>
            <person name="Min B."/>
            <person name="Choi I.G."/>
            <person name="Park H."/>
            <person name="Plett J.M."/>
            <person name="Magnuson J."/>
            <person name="Spatafora J.W."/>
            <person name="Nagy L.G."/>
            <person name="Henrissat B."/>
            <person name="Grigoriev I.V."/>
            <person name="Yang Z.L."/>
            <person name="Xu J."/>
            <person name="Martin F.M."/>
        </authorList>
    </citation>
    <scope>NUCLEOTIDE SEQUENCE</scope>
    <source>
        <strain evidence="13">KKN 215</strain>
    </source>
</reference>
<keyword evidence="14" id="KW-1185">Reference proteome</keyword>
<keyword evidence="10" id="KW-0539">Nucleus</keyword>
<dbReference type="SMART" id="SM00504">
    <property type="entry name" value="Ubox"/>
    <property type="match status" value="1"/>
</dbReference>
<dbReference type="GO" id="GO:0034450">
    <property type="term" value="F:ubiquitin-ubiquitin ligase activity"/>
    <property type="evidence" value="ECO:0007669"/>
    <property type="project" value="InterPro"/>
</dbReference>
<comment type="similarity">
    <text evidence="5">Belongs to the ubiquitin conjugation factor E4 family.</text>
</comment>
<feature type="compositionally biased region" description="Low complexity" evidence="11">
    <location>
        <begin position="26"/>
        <end position="37"/>
    </location>
</feature>
<keyword evidence="8" id="KW-0808">Transferase</keyword>
<gene>
    <name evidence="13" type="ORF">BXZ70DRAFT_922207</name>
</gene>
<dbReference type="PANTHER" id="PTHR13931:SF2">
    <property type="entry name" value="UBIQUITIN CONJUGATION FACTOR E4 B"/>
    <property type="match status" value="1"/>
</dbReference>
<evidence type="ECO:0000256" key="5">
    <source>
        <dbReference type="ARBA" id="ARBA00007434"/>
    </source>
</evidence>
<dbReference type="InterPro" id="IPR045132">
    <property type="entry name" value="UBE4"/>
</dbReference>
<dbReference type="GO" id="GO:0036503">
    <property type="term" value="P:ERAD pathway"/>
    <property type="evidence" value="ECO:0007669"/>
    <property type="project" value="InterPro"/>
</dbReference>
<dbReference type="SUPFAM" id="SSF57850">
    <property type="entry name" value="RING/U-box"/>
    <property type="match status" value="1"/>
</dbReference>
<feature type="region of interest" description="Disordered" evidence="11">
    <location>
        <begin position="20"/>
        <end position="73"/>
    </location>
</feature>
<dbReference type="GO" id="GO:0006511">
    <property type="term" value="P:ubiquitin-dependent protein catabolic process"/>
    <property type="evidence" value="ECO:0007669"/>
    <property type="project" value="InterPro"/>
</dbReference>
<evidence type="ECO:0000256" key="8">
    <source>
        <dbReference type="ARBA" id="ARBA00022679"/>
    </source>
</evidence>
<dbReference type="InterPro" id="IPR019474">
    <property type="entry name" value="Ub_conjug_fac_E4_core"/>
</dbReference>
<dbReference type="OrthoDB" id="20295at2759"/>
<dbReference type="CDD" id="cd16657">
    <property type="entry name" value="RING-Ubox_UBE4A"/>
    <property type="match status" value="1"/>
</dbReference>
<organism evidence="13 14">
    <name type="scientific">Cristinia sonorae</name>
    <dbReference type="NCBI Taxonomy" id="1940300"/>
    <lineage>
        <taxon>Eukaryota</taxon>
        <taxon>Fungi</taxon>
        <taxon>Dikarya</taxon>
        <taxon>Basidiomycota</taxon>
        <taxon>Agaricomycotina</taxon>
        <taxon>Agaricomycetes</taxon>
        <taxon>Agaricomycetidae</taxon>
        <taxon>Agaricales</taxon>
        <taxon>Pleurotineae</taxon>
        <taxon>Stephanosporaceae</taxon>
        <taxon>Cristinia</taxon>
    </lineage>
</organism>
<dbReference type="UniPathway" id="UPA00143"/>
<evidence type="ECO:0000256" key="11">
    <source>
        <dbReference type="SAM" id="MobiDB-lite"/>
    </source>
</evidence>
<dbReference type="EC" id="2.3.2.27" evidence="6"/>
<name>A0A8K0UVJ5_9AGAR</name>
<dbReference type="GO" id="GO:0005634">
    <property type="term" value="C:nucleus"/>
    <property type="evidence" value="ECO:0007669"/>
    <property type="project" value="UniProtKB-SubCell"/>
</dbReference>
<comment type="pathway">
    <text evidence="4">Protein modification; protein ubiquitination.</text>
</comment>
<accession>A0A8K0UVJ5</accession>
<evidence type="ECO:0000256" key="9">
    <source>
        <dbReference type="ARBA" id="ARBA00022786"/>
    </source>
</evidence>
<evidence type="ECO:0000256" key="7">
    <source>
        <dbReference type="ARBA" id="ARBA00022490"/>
    </source>
</evidence>
<dbReference type="Gene3D" id="3.30.40.10">
    <property type="entry name" value="Zinc/RING finger domain, C3HC4 (zinc finger)"/>
    <property type="match status" value="1"/>
</dbReference>
<evidence type="ECO:0000256" key="1">
    <source>
        <dbReference type="ARBA" id="ARBA00000900"/>
    </source>
</evidence>
<evidence type="ECO:0000256" key="4">
    <source>
        <dbReference type="ARBA" id="ARBA00004906"/>
    </source>
</evidence>
<dbReference type="FunFam" id="3.30.40.10:FF:000055">
    <property type="entry name" value="Ubiquitin conjugation factor e4 a"/>
    <property type="match status" value="1"/>
</dbReference>
<dbReference type="InterPro" id="IPR003613">
    <property type="entry name" value="Ubox_domain"/>
</dbReference>
<dbReference type="Pfam" id="PF04564">
    <property type="entry name" value="U-box"/>
    <property type="match status" value="1"/>
</dbReference>
<comment type="caution">
    <text evidence="13">The sequence shown here is derived from an EMBL/GenBank/DDBJ whole genome shotgun (WGS) entry which is preliminary data.</text>
</comment>
<dbReference type="PANTHER" id="PTHR13931">
    <property type="entry name" value="UBIQUITINATION FACTOR E4"/>
    <property type="match status" value="1"/>
</dbReference>
<keyword evidence="9" id="KW-0833">Ubl conjugation pathway</keyword>
<sequence length="1122" mass="125219">MSTNPTNPQDDAERIRLKRLAKLQGAASASSSNAPTPGQTPSPTPQSSTSTPAAVKAAPPPVRAQPTPPPVAKKPVVAAAPALPVPAPIPQKKTAGPARLDVTKWEKETVGRVLNVTLDKGYAERSGWEVVWLKGLAEELESEAPDGPRPIPTTAEIADRLLIARLELDSQSMSDDLEFLPVLASLPPNQTIFEYLVGCWKRVNTARSALAHKGYPPAEVHSAQTILDRVQELIISYAGLTLQEPEMFPQPTGRPLGAIELVTPLLNLSSLSAPLLSTSTPATILGPNDVTPFLNDLVRRFEPDNEIDGILGPVIVGLCHHESLFKPEGLSGGDSGWRAVIGGLEALVSVKGVASLIPRLDAWNPQGDHVKAHNFEIVSLLGPLLRLGVFEREWPSIAAAYFTRSEGRPSTDVESATASLRGTLKSLQSSLFQIFNSLVRASAESREAVLQYFARIISLNEKRAGKYIEPETVASDSFVVNVQAILLRFCEPFMDANYTKIDRIDKNYFNNQSNRISLAEETRINATSEEAENWRKQNASVTSPPNFITEIFFLTLALNHYGYQKTISSFEELAKTFDDMTRHREQLEGDGSWQQSPLRARIEHAINQVKAEEEKIRAQQLAYVVQLCDPELVFRSVSFVNFVSAWLIRSVDPTHSYPQNSSISLPLPKEVPMAFRTLPEFAIEDVVDYHLFVGRNVPTSLELSGKTELLVWCLTFLTSTWYIKNPSIKSHMVDVLFIGTWPYDGRRTLLTSLFNSHPLAVRHLMSAMMTIYIEVEQTGASSQFYDKFSTRRCIAGIFRTVWNNQDHREALKNETRNNMDKFIHFVNLMINDVTYLMDESLADLAKINEIQTEMADAATYAQQSVQHRRERESALRTLERQATSYVSLGNSTVALLKAFTGETKAPFMAPEIRDRLAAMLDYNLDALVGPRCQDLRVKNPEKYKFNPKNLLSDILQVYLNLSDQGEFAQAVANDGRSYRKELFERAAGIARKRGLKSEDEIEKLRLFVVKVEETKATMEAEEDMGDIPDEFLDPLMYTVMRDPVILPSSKTTLDRSTIKSHLLSDATDPFNRQPLKFEDVVPNVELKARIDQFLSERRNKNTAFDTPAEDIVHMDTAEDAAD</sequence>
<proteinExistence type="inferred from homology"/>
<evidence type="ECO:0000256" key="6">
    <source>
        <dbReference type="ARBA" id="ARBA00012483"/>
    </source>
</evidence>
<dbReference type="EMBL" id="JAEVFJ010000005">
    <property type="protein sequence ID" value="KAH8104742.1"/>
    <property type="molecule type" value="Genomic_DNA"/>
</dbReference>
<feature type="compositionally biased region" description="Pro residues" evidence="11">
    <location>
        <begin position="58"/>
        <end position="72"/>
    </location>
</feature>
<dbReference type="PROSITE" id="PS51698">
    <property type="entry name" value="U_BOX"/>
    <property type="match status" value="1"/>
</dbReference>
<dbReference type="InterPro" id="IPR013083">
    <property type="entry name" value="Znf_RING/FYVE/PHD"/>
</dbReference>
<dbReference type="Pfam" id="PF10408">
    <property type="entry name" value="Ufd2P_core"/>
    <property type="match status" value="1"/>
</dbReference>
<dbReference type="AlphaFoldDB" id="A0A8K0UVJ5"/>
<comment type="subcellular location">
    <subcellularLocation>
        <location evidence="3">Cytoplasm</location>
    </subcellularLocation>
    <subcellularLocation>
        <location evidence="2">Nucleus</location>
    </subcellularLocation>
</comment>
<feature type="domain" description="U-box" evidence="12">
    <location>
        <begin position="1026"/>
        <end position="1100"/>
    </location>
</feature>
<keyword evidence="7" id="KW-0963">Cytoplasm</keyword>